<organism evidence="4 5">
    <name type="scientific">Chitinophaga agrisoli</name>
    <dbReference type="NCBI Taxonomy" id="2607653"/>
    <lineage>
        <taxon>Bacteria</taxon>
        <taxon>Pseudomonadati</taxon>
        <taxon>Bacteroidota</taxon>
        <taxon>Chitinophagia</taxon>
        <taxon>Chitinophagales</taxon>
        <taxon>Chitinophagaceae</taxon>
        <taxon>Chitinophaga</taxon>
    </lineage>
</organism>
<dbReference type="Proteomes" id="UP000324611">
    <property type="component" value="Unassembled WGS sequence"/>
</dbReference>
<keyword evidence="1" id="KW-0812">Transmembrane</keyword>
<feature type="transmembrane region" description="Helical" evidence="1">
    <location>
        <begin position="77"/>
        <end position="98"/>
    </location>
</feature>
<dbReference type="AlphaFoldDB" id="A0A5B2W2I3"/>
<dbReference type="PANTHER" id="PTHR30273">
    <property type="entry name" value="PERIPLASMIC SIGNAL SENSOR AND SIGMA FACTOR ACTIVATOR FECR-RELATED"/>
    <property type="match status" value="1"/>
</dbReference>
<reference evidence="4 5" key="1">
    <citation type="submission" date="2019-09" db="EMBL/GenBank/DDBJ databases">
        <title>Chitinophaga ginsengihumi sp. nov., isolated from soil of ginseng rhizosphere.</title>
        <authorList>
            <person name="Lee J."/>
        </authorList>
    </citation>
    <scope>NUCLEOTIDE SEQUENCE [LARGE SCALE GENOMIC DNA]</scope>
    <source>
        <strain evidence="4 5">BN140078</strain>
    </source>
</reference>
<proteinExistence type="predicted"/>
<dbReference type="Gene3D" id="2.60.120.1440">
    <property type="match status" value="1"/>
</dbReference>
<evidence type="ECO:0000313" key="5">
    <source>
        <dbReference type="Proteomes" id="UP000324611"/>
    </source>
</evidence>
<dbReference type="InterPro" id="IPR006860">
    <property type="entry name" value="FecR"/>
</dbReference>
<protein>
    <submittedName>
        <fullName evidence="4">DUF4974 domain-containing protein</fullName>
    </submittedName>
</protein>
<dbReference type="Pfam" id="PF16344">
    <property type="entry name" value="FecR_C"/>
    <property type="match status" value="1"/>
</dbReference>
<feature type="domain" description="FecR protein" evidence="2">
    <location>
        <begin position="126"/>
        <end position="216"/>
    </location>
</feature>
<dbReference type="Gene3D" id="3.55.50.30">
    <property type="match status" value="1"/>
</dbReference>
<accession>A0A5B2W2I3</accession>
<keyword evidence="5" id="KW-1185">Reference proteome</keyword>
<comment type="caution">
    <text evidence="4">The sequence shown here is derived from an EMBL/GenBank/DDBJ whole genome shotgun (WGS) entry which is preliminary data.</text>
</comment>
<dbReference type="GO" id="GO:0016989">
    <property type="term" value="F:sigma factor antagonist activity"/>
    <property type="evidence" value="ECO:0007669"/>
    <property type="project" value="TreeGrafter"/>
</dbReference>
<dbReference type="PIRSF" id="PIRSF018266">
    <property type="entry name" value="FecR"/>
    <property type="match status" value="1"/>
</dbReference>
<keyword evidence="1" id="KW-0472">Membrane</keyword>
<evidence type="ECO:0000259" key="2">
    <source>
        <dbReference type="Pfam" id="PF04773"/>
    </source>
</evidence>
<dbReference type="InterPro" id="IPR012373">
    <property type="entry name" value="Ferrdict_sens_TM"/>
</dbReference>
<dbReference type="RefSeq" id="WP_149836288.1">
    <property type="nucleotide sequence ID" value="NZ_VUOC01000001.1"/>
</dbReference>
<feature type="domain" description="Protein FecR C-terminal" evidence="3">
    <location>
        <begin position="275"/>
        <end position="335"/>
    </location>
</feature>
<evidence type="ECO:0000313" key="4">
    <source>
        <dbReference type="EMBL" id="KAA2244892.1"/>
    </source>
</evidence>
<reference evidence="4 5" key="2">
    <citation type="submission" date="2019-09" db="EMBL/GenBank/DDBJ databases">
        <authorList>
            <person name="Jin C."/>
        </authorList>
    </citation>
    <scope>NUCLEOTIDE SEQUENCE [LARGE SCALE GENOMIC DNA]</scope>
    <source>
        <strain evidence="4 5">BN140078</strain>
    </source>
</reference>
<name>A0A5B2W2I3_9BACT</name>
<sequence length="345" mass="38623">MNINRALIERFLKDQCTAEEAAAVGYYLQNHPEELAALLPEQDWDAFEPDNHLHPAYSSHMLHKVRREASAARKRRYSVWACAATIALLLGGSIWWQYYPKPTLPQNRVAYNGKEAPHRDTLVQYTGNSTRLIALPDGSTAVLEEGSSLQYQAGFNATTRALYLKGAATFTVTKDEGRPFIVYSGNVATTVLGTAFRISAYEGDRTVKIRLLTGKVMVNTTGAQAAKEMVYLTPGQECAFNKGKRSLTVYDCERKTDNASPELVKGNITDNGDELLFTNVPLPEVVNRFSTEYHTRISYTPQQLRKSFFTGQVRKKDSLAVILGTIAELNRLHVSRDSTGFRIYR</sequence>
<dbReference type="InterPro" id="IPR032508">
    <property type="entry name" value="FecR_C"/>
</dbReference>
<keyword evidence="1" id="KW-1133">Transmembrane helix</keyword>
<gene>
    <name evidence="4" type="ORF">F0L74_02705</name>
</gene>
<evidence type="ECO:0000259" key="3">
    <source>
        <dbReference type="Pfam" id="PF16344"/>
    </source>
</evidence>
<evidence type="ECO:0000256" key="1">
    <source>
        <dbReference type="SAM" id="Phobius"/>
    </source>
</evidence>
<dbReference type="PANTHER" id="PTHR30273:SF2">
    <property type="entry name" value="PROTEIN FECR"/>
    <property type="match status" value="1"/>
</dbReference>
<dbReference type="EMBL" id="VUOC01000001">
    <property type="protein sequence ID" value="KAA2244892.1"/>
    <property type="molecule type" value="Genomic_DNA"/>
</dbReference>
<dbReference type="Pfam" id="PF04773">
    <property type="entry name" value="FecR"/>
    <property type="match status" value="1"/>
</dbReference>